<dbReference type="InterPro" id="IPR009922">
    <property type="entry name" value="DUF1457"/>
</dbReference>
<accession>A0A2S0MKN7</accession>
<reference evidence="2" key="1">
    <citation type="submission" date="2018-03" db="EMBL/GenBank/DDBJ databases">
        <title>Genomic analysis of the strain SH-1 isolated from shrimp intestine.</title>
        <authorList>
            <person name="Kim Y.-S."/>
            <person name="Kim S.-E."/>
            <person name="Kim K.-H."/>
        </authorList>
    </citation>
    <scope>NUCLEOTIDE SEQUENCE [LARGE SCALE GENOMIC DNA]</scope>
    <source>
        <strain evidence="2">SH-1</strain>
    </source>
</reference>
<dbReference type="Proteomes" id="UP000237655">
    <property type="component" value="Chromosome"/>
</dbReference>
<dbReference type="Pfam" id="PF07310">
    <property type="entry name" value="PAS_5"/>
    <property type="match status" value="1"/>
</dbReference>
<dbReference type="KEGG" id="thas:C6Y53_01100"/>
<gene>
    <name evidence="1" type="ORF">C6Y53_01100</name>
</gene>
<proteinExistence type="predicted"/>
<evidence type="ECO:0000313" key="2">
    <source>
        <dbReference type="Proteomes" id="UP000237655"/>
    </source>
</evidence>
<evidence type="ECO:0000313" key="1">
    <source>
        <dbReference type="EMBL" id="AVO36440.1"/>
    </source>
</evidence>
<organism evidence="1 2">
    <name type="scientific">Pukyongiella litopenaei</name>
    <dbReference type="NCBI Taxonomy" id="2605946"/>
    <lineage>
        <taxon>Bacteria</taxon>
        <taxon>Pseudomonadati</taxon>
        <taxon>Pseudomonadota</taxon>
        <taxon>Alphaproteobacteria</taxon>
        <taxon>Rhodobacterales</taxon>
        <taxon>Paracoccaceae</taxon>
        <taxon>Pukyongiella</taxon>
    </lineage>
</organism>
<protein>
    <submittedName>
        <fullName evidence="1">PAS domain-containing protein</fullName>
    </submittedName>
</protein>
<name>A0A2S0MKN7_9RHOB</name>
<sequence length="226" mass="24398">MSILDRDALNHASDGEVVSLNRFRSGRGLTPIRQAEAYWAALREADEIPLRSRIDPRGLDGLLEYACILERIAPGIARFRLAGQHLTGLAGMEVRGMPLTAFFTPKSRGQIGAVLEQVFDGPSIAEVTLTGEHGPAVEARLLILPLRNDVGQINRALGVLVAEGDEARSPQRFDIVACSLRTVGPEAAMTRRATPVAPPLHGFAEEERQFDAAAPGDSGPHLRLVK</sequence>
<dbReference type="RefSeq" id="WP_106470755.1">
    <property type="nucleotide sequence ID" value="NZ_CP027665.1"/>
</dbReference>
<dbReference type="EMBL" id="CP027665">
    <property type="protein sequence ID" value="AVO36440.1"/>
    <property type="molecule type" value="Genomic_DNA"/>
</dbReference>
<keyword evidence="2" id="KW-1185">Reference proteome</keyword>
<dbReference type="AlphaFoldDB" id="A0A2S0MKN7"/>